<evidence type="ECO:0000313" key="1">
    <source>
        <dbReference type="EMBL" id="MEN5379546.1"/>
    </source>
</evidence>
<dbReference type="Proteomes" id="UP001409291">
    <property type="component" value="Unassembled WGS sequence"/>
</dbReference>
<organism evidence="1 2">
    <name type="scientific">Sphingobacterium kitahiroshimense</name>
    <dbReference type="NCBI Taxonomy" id="470446"/>
    <lineage>
        <taxon>Bacteria</taxon>
        <taxon>Pseudomonadati</taxon>
        <taxon>Bacteroidota</taxon>
        <taxon>Sphingobacteriia</taxon>
        <taxon>Sphingobacteriales</taxon>
        <taxon>Sphingobacteriaceae</taxon>
        <taxon>Sphingobacterium</taxon>
    </lineage>
</organism>
<proteinExistence type="predicted"/>
<dbReference type="RefSeq" id="WP_165905827.1">
    <property type="nucleotide sequence ID" value="NZ_JAOQNK010000001.1"/>
</dbReference>
<protein>
    <submittedName>
        <fullName evidence="1">Uncharacterized protein</fullName>
    </submittedName>
</protein>
<reference evidence="1 2" key="1">
    <citation type="submission" date="2024-04" db="EMBL/GenBank/DDBJ databases">
        <title>WGS of bacteria from Torrens River.</title>
        <authorList>
            <person name="Wyrsch E.R."/>
            <person name="Drigo B."/>
        </authorList>
    </citation>
    <scope>NUCLEOTIDE SEQUENCE [LARGE SCALE GENOMIC DNA]</scope>
    <source>
        <strain evidence="1 2">TWI391</strain>
    </source>
</reference>
<name>A0ABV0BXZ2_9SPHI</name>
<comment type="caution">
    <text evidence="1">The sequence shown here is derived from an EMBL/GenBank/DDBJ whole genome shotgun (WGS) entry which is preliminary data.</text>
</comment>
<sequence length="54" mass="5991">MKKRKNNVYVVPTIQVLQVELEQGIAAGSLLNAPEEPIINNWESEIGGTQNQDL</sequence>
<evidence type="ECO:0000313" key="2">
    <source>
        <dbReference type="Proteomes" id="UP001409291"/>
    </source>
</evidence>
<keyword evidence="2" id="KW-1185">Reference proteome</keyword>
<accession>A0ABV0BXZ2</accession>
<dbReference type="EMBL" id="JBDJNQ010000010">
    <property type="protein sequence ID" value="MEN5379546.1"/>
    <property type="molecule type" value="Genomic_DNA"/>
</dbReference>
<gene>
    <name evidence="1" type="ORF">ABE541_19925</name>
</gene>